<proteinExistence type="predicted"/>
<dbReference type="KEGG" id="hja:BST95_05985"/>
<dbReference type="RefSeq" id="WP_066055515.1">
    <property type="nucleotide sequence ID" value="NZ_BMYL01000003.1"/>
</dbReference>
<dbReference type="EMBL" id="PKUR01000003">
    <property type="protein sequence ID" value="PLW85813.1"/>
    <property type="molecule type" value="Genomic_DNA"/>
</dbReference>
<dbReference type="AlphaFoldDB" id="A0AAP8MDI8"/>
<keyword evidence="2" id="KW-1185">Reference proteome</keyword>
<evidence type="ECO:0000313" key="1">
    <source>
        <dbReference type="EMBL" id="PLW85813.1"/>
    </source>
</evidence>
<dbReference type="InterPro" id="IPR045508">
    <property type="entry name" value="DUF6482"/>
</dbReference>
<gene>
    <name evidence="1" type="ORF">C0029_14540</name>
</gene>
<comment type="caution">
    <text evidence="1">The sequence shown here is derived from an EMBL/GenBank/DDBJ whole genome shotgun (WGS) entry which is preliminary data.</text>
</comment>
<organism evidence="1 2">
    <name type="scientific">Halioglobus japonicus</name>
    <dbReference type="NCBI Taxonomy" id="930805"/>
    <lineage>
        <taxon>Bacteria</taxon>
        <taxon>Pseudomonadati</taxon>
        <taxon>Pseudomonadota</taxon>
        <taxon>Gammaproteobacteria</taxon>
        <taxon>Cellvibrionales</taxon>
        <taxon>Halieaceae</taxon>
        <taxon>Halioglobus</taxon>
    </lineage>
</organism>
<protein>
    <submittedName>
        <fullName evidence="1">Uncharacterized protein</fullName>
    </submittedName>
</protein>
<accession>A0AAP8MDI8</accession>
<dbReference type="Proteomes" id="UP000235162">
    <property type="component" value="Unassembled WGS sequence"/>
</dbReference>
<name>A0AAP8MDI8_9GAMM</name>
<reference evidence="1 2" key="1">
    <citation type="submission" date="2018-01" db="EMBL/GenBank/DDBJ databases">
        <title>The draft genome sequence of Halioglobus japonicus S1-36.</title>
        <authorList>
            <person name="Du Z.-J."/>
            <person name="Shi M.-J."/>
        </authorList>
    </citation>
    <scope>NUCLEOTIDE SEQUENCE [LARGE SCALE GENOMIC DNA]</scope>
    <source>
        <strain evidence="1 2">S1-36</strain>
    </source>
</reference>
<dbReference type="Pfam" id="PF20090">
    <property type="entry name" value="DUF6482"/>
    <property type="match status" value="1"/>
</dbReference>
<sequence>MKILHSELVHHDIQKLVICSLEQALYQAVVVIDDEEHVVWKDNKQCLRSRNLTSLRECFGHLGINEVVLRQESAYDEMIGAPSKQASNRMEVPLGAPAYVDPTSRRDH</sequence>
<evidence type="ECO:0000313" key="2">
    <source>
        <dbReference type="Proteomes" id="UP000235162"/>
    </source>
</evidence>